<dbReference type="PANTHER" id="PTHR34978">
    <property type="entry name" value="POSSIBLE SENSOR-TRANSDUCER PROTEIN BLAR"/>
    <property type="match status" value="1"/>
</dbReference>
<feature type="transmembrane region" description="Helical" evidence="3">
    <location>
        <begin position="6"/>
        <end position="23"/>
    </location>
</feature>
<dbReference type="Proteomes" id="UP001597460">
    <property type="component" value="Unassembled WGS sequence"/>
</dbReference>
<feature type="transmembrane region" description="Helical" evidence="3">
    <location>
        <begin position="104"/>
        <end position="124"/>
    </location>
</feature>
<name>A0ABW5JF04_9BACT</name>
<evidence type="ECO:0000313" key="6">
    <source>
        <dbReference type="Proteomes" id="UP001597460"/>
    </source>
</evidence>
<keyword evidence="3" id="KW-0812">Transmembrane</keyword>
<evidence type="ECO:0000259" key="4">
    <source>
        <dbReference type="Pfam" id="PF05569"/>
    </source>
</evidence>
<evidence type="ECO:0000256" key="2">
    <source>
        <dbReference type="SAM" id="MobiDB-lite"/>
    </source>
</evidence>
<feature type="transmembrane region" description="Helical" evidence="3">
    <location>
        <begin position="281"/>
        <end position="300"/>
    </location>
</feature>
<keyword evidence="3" id="KW-0472">Membrane</keyword>
<feature type="region of interest" description="Disordered" evidence="2">
    <location>
        <begin position="388"/>
        <end position="407"/>
    </location>
</feature>
<evidence type="ECO:0000313" key="5">
    <source>
        <dbReference type="EMBL" id="MFD2531008.1"/>
    </source>
</evidence>
<dbReference type="InterPro" id="IPR008756">
    <property type="entry name" value="Peptidase_M56"/>
</dbReference>
<dbReference type="RefSeq" id="WP_390297227.1">
    <property type="nucleotide sequence ID" value="NZ_JBHULI010000001.1"/>
</dbReference>
<gene>
    <name evidence="5" type="ORF">ACFSVN_00950</name>
</gene>
<comment type="caution">
    <text evidence="5">The sequence shown here is derived from an EMBL/GenBank/DDBJ whole genome shotgun (WGS) entry which is preliminary data.</text>
</comment>
<keyword evidence="6" id="KW-1185">Reference proteome</keyword>
<dbReference type="Pfam" id="PF05569">
    <property type="entry name" value="Peptidase_M56"/>
    <property type="match status" value="1"/>
</dbReference>
<dbReference type="EMBL" id="JBHULI010000001">
    <property type="protein sequence ID" value="MFD2531008.1"/>
    <property type="molecule type" value="Genomic_DNA"/>
</dbReference>
<feature type="domain" description="Peptidase M56" evidence="4">
    <location>
        <begin position="179"/>
        <end position="271"/>
    </location>
</feature>
<organism evidence="5 6">
    <name type="scientific">Gracilimonas halophila</name>
    <dbReference type="NCBI Taxonomy" id="1834464"/>
    <lineage>
        <taxon>Bacteria</taxon>
        <taxon>Pseudomonadati</taxon>
        <taxon>Balneolota</taxon>
        <taxon>Balneolia</taxon>
        <taxon>Balneolales</taxon>
        <taxon>Balneolaceae</taxon>
        <taxon>Gracilimonas</taxon>
    </lineage>
</organism>
<feature type="transmembrane region" description="Helical" evidence="3">
    <location>
        <begin position="35"/>
        <end position="56"/>
    </location>
</feature>
<dbReference type="CDD" id="cd07341">
    <property type="entry name" value="M56_BlaR1_MecR1_like"/>
    <property type="match status" value="1"/>
</dbReference>
<feature type="region of interest" description="Disordered" evidence="2">
    <location>
        <begin position="595"/>
        <end position="614"/>
    </location>
</feature>
<reference evidence="6" key="1">
    <citation type="journal article" date="2019" name="Int. J. Syst. Evol. Microbiol.">
        <title>The Global Catalogue of Microorganisms (GCM) 10K type strain sequencing project: providing services to taxonomists for standard genome sequencing and annotation.</title>
        <authorList>
            <consortium name="The Broad Institute Genomics Platform"/>
            <consortium name="The Broad Institute Genome Sequencing Center for Infectious Disease"/>
            <person name="Wu L."/>
            <person name="Ma J."/>
        </authorList>
    </citation>
    <scope>NUCLEOTIDE SEQUENCE [LARGE SCALE GENOMIC DNA]</scope>
    <source>
        <strain evidence="6">KCTC 52042</strain>
    </source>
</reference>
<protein>
    <submittedName>
        <fullName evidence="5">M56 family metallopeptidase</fullName>
    </submittedName>
</protein>
<evidence type="ECO:0000256" key="1">
    <source>
        <dbReference type="SAM" id="Coils"/>
    </source>
</evidence>
<dbReference type="PANTHER" id="PTHR34978:SF3">
    <property type="entry name" value="SLR0241 PROTEIN"/>
    <property type="match status" value="1"/>
</dbReference>
<dbReference type="InterPro" id="IPR052173">
    <property type="entry name" value="Beta-lactam_resp_regulator"/>
</dbReference>
<keyword evidence="3" id="KW-1133">Transmembrane helix</keyword>
<keyword evidence="1" id="KW-0175">Coiled coil</keyword>
<evidence type="ECO:0000256" key="3">
    <source>
        <dbReference type="SAM" id="Phobius"/>
    </source>
</evidence>
<accession>A0ABW5JF04</accession>
<proteinExistence type="predicted"/>
<sequence>MIAYFIYSSVSLALLLFVYRVFLEKEKRFTFNRVFLLWSLVFSLLIPMIPVGLAPLEMPWSAFFSSGETVSVPNYQNIEDLRLDSEVPDTVIENNSASISRETLFKIAFILYVSISALLLIRLIRIIRRIQLTINGNRTRFIRGCKVVLLTENVIPHTFLNTIFLNRRQFESGKIPDEVINHEFTHVRQRHSLDILFVEFLKAIFWFNPLLYFYKNAIALNHEYLADEAVLSKGTNIKDYQRMLLKIMEGNSIHSLASTFNFSLTKRRLQMMTQSKTNVKFLIKVGMIVPLFAGLSLMLGCEPASNETSPDIDTSDKLSIEILEDNSLLVNENRMTLDELDSLLSEMPESPGLVRMKVSPDAKFGVVTDVQGILREHEAFIINYSSNESDDSSELTLPPAPPEPQAPIETQNLMRILMNSDGRLLMNEEPAELNEVKENIKQFLDNSSTDPREAVISIKTIPDTPYDQYLDLLNEVRGAYYELRNEAAQDQFGMAYSNLEENSSERETIKEMYPGKLSVVPPETGNQEFKSSDEVQNLRSVMEKAREERSQAYNEFVNLNYQKISKEKLQNSYSELREISKRSHDAAVAYYQAIGKTAPPPPPIPPKPAKLQNQ</sequence>
<feature type="coiled-coil region" evidence="1">
    <location>
        <begin position="535"/>
        <end position="562"/>
    </location>
</feature>
<feature type="compositionally biased region" description="Pro residues" evidence="2">
    <location>
        <begin position="598"/>
        <end position="608"/>
    </location>
</feature>